<keyword evidence="9 13" id="KW-0418">Kinase</keyword>
<evidence type="ECO:0000256" key="3">
    <source>
        <dbReference type="ARBA" id="ARBA00012966"/>
    </source>
</evidence>
<evidence type="ECO:0000256" key="12">
    <source>
        <dbReference type="ARBA" id="ARBA00023080"/>
    </source>
</evidence>
<dbReference type="GO" id="GO:0006241">
    <property type="term" value="P:CTP biosynthetic process"/>
    <property type="evidence" value="ECO:0007669"/>
    <property type="project" value="UniProtKB-UniRule"/>
</dbReference>
<evidence type="ECO:0000256" key="14">
    <source>
        <dbReference type="PROSITE-ProRule" id="PRU00706"/>
    </source>
</evidence>
<dbReference type="STRING" id="1838285.SCAL_001755"/>
<dbReference type="CDD" id="cd04413">
    <property type="entry name" value="NDPk_I"/>
    <property type="match status" value="1"/>
</dbReference>
<dbReference type="GO" id="GO:0004550">
    <property type="term" value="F:nucleoside diphosphate kinase activity"/>
    <property type="evidence" value="ECO:0007669"/>
    <property type="project" value="UniProtKB-UniRule"/>
</dbReference>
<evidence type="ECO:0000256" key="9">
    <source>
        <dbReference type="ARBA" id="ARBA00022777"/>
    </source>
</evidence>
<evidence type="ECO:0000313" key="18">
    <source>
        <dbReference type="EMBL" id="OFV67130.1"/>
    </source>
</evidence>
<comment type="subcellular location">
    <subcellularLocation>
        <location evidence="13">Cytoplasm</location>
    </subcellularLocation>
</comment>
<protein>
    <recommendedName>
        <fullName evidence="4 13">Nucleoside diphosphate kinase</fullName>
        <shortName evidence="13">NDK</shortName>
        <shortName evidence="13">NDP kinase</shortName>
        <ecNumber evidence="3 13">2.7.4.6</ecNumber>
    </recommendedName>
    <alternativeName>
        <fullName evidence="13">Nucleoside-2-P kinase</fullName>
    </alternativeName>
</protein>
<dbReference type="GO" id="GO:0006228">
    <property type="term" value="P:UTP biosynthetic process"/>
    <property type="evidence" value="ECO:0007669"/>
    <property type="project" value="UniProtKB-UniRule"/>
</dbReference>
<gene>
    <name evidence="13" type="primary">ndk</name>
    <name evidence="18" type="ORF">SCAL_001755</name>
</gene>
<comment type="function">
    <text evidence="13">Major role in the synthesis of nucleoside triphosphates other than ATP. The ATP gamma phosphate is transferred to the NDP beta phosphate via a ping-pong mechanism, using a phosphorylated active-site intermediate.</text>
</comment>
<dbReference type="EC" id="2.7.4.6" evidence="3 13"/>
<evidence type="ECO:0000256" key="6">
    <source>
        <dbReference type="ARBA" id="ARBA00022679"/>
    </source>
</evidence>
<dbReference type="PROSITE" id="PS51374">
    <property type="entry name" value="NDPK_LIKE"/>
    <property type="match status" value="1"/>
</dbReference>
<feature type="active site" description="Pros-phosphohistidine intermediate" evidence="13 14">
    <location>
        <position position="117"/>
    </location>
</feature>
<dbReference type="GO" id="GO:0006183">
    <property type="term" value="P:GTP biosynthetic process"/>
    <property type="evidence" value="ECO:0007669"/>
    <property type="project" value="UniProtKB-UniRule"/>
</dbReference>
<dbReference type="Pfam" id="PF00334">
    <property type="entry name" value="NDK"/>
    <property type="match status" value="1"/>
</dbReference>
<evidence type="ECO:0000256" key="13">
    <source>
        <dbReference type="HAMAP-Rule" id="MF_00451"/>
    </source>
</evidence>
<evidence type="ECO:0000256" key="16">
    <source>
        <dbReference type="RuleBase" id="RU004013"/>
    </source>
</evidence>
<name>A0A1F2P758_9EURY</name>
<evidence type="ECO:0000313" key="19">
    <source>
        <dbReference type="Proteomes" id="UP000186940"/>
    </source>
</evidence>
<feature type="binding site" evidence="13 14">
    <location>
        <position position="11"/>
    </location>
    <ligand>
        <name>ATP</name>
        <dbReference type="ChEBI" id="CHEBI:30616"/>
    </ligand>
</feature>
<feature type="binding site" evidence="13 14">
    <location>
        <position position="104"/>
    </location>
    <ligand>
        <name>ATP</name>
        <dbReference type="ChEBI" id="CHEBI:30616"/>
    </ligand>
</feature>
<comment type="catalytic activity">
    <reaction evidence="13">
        <text>a ribonucleoside 5'-diphosphate + ATP = a ribonucleoside 5'-triphosphate + ADP</text>
        <dbReference type="Rhea" id="RHEA:18113"/>
        <dbReference type="ChEBI" id="CHEBI:30616"/>
        <dbReference type="ChEBI" id="CHEBI:57930"/>
        <dbReference type="ChEBI" id="CHEBI:61557"/>
        <dbReference type="ChEBI" id="CHEBI:456216"/>
        <dbReference type="EC" id="2.7.4.6"/>
    </reaction>
</comment>
<proteinExistence type="inferred from homology"/>
<keyword evidence="7 13" id="KW-0479">Metal-binding</keyword>
<comment type="similarity">
    <text evidence="2 13 14 15">Belongs to the NDK family.</text>
</comment>
<dbReference type="InterPro" id="IPR036850">
    <property type="entry name" value="NDK-like_dom_sf"/>
</dbReference>
<keyword evidence="6 13" id="KW-0808">Transferase</keyword>
<feature type="binding site" evidence="13 14">
    <location>
        <position position="114"/>
    </location>
    <ligand>
        <name>ATP</name>
        <dbReference type="ChEBI" id="CHEBI:30616"/>
    </ligand>
</feature>
<feature type="domain" description="Nucleoside diphosphate kinase-like" evidence="17">
    <location>
        <begin position="3"/>
        <end position="140"/>
    </location>
</feature>
<dbReference type="PRINTS" id="PR01243">
    <property type="entry name" value="NUCDPKINASE"/>
</dbReference>
<evidence type="ECO:0000256" key="5">
    <source>
        <dbReference type="ARBA" id="ARBA00022553"/>
    </source>
</evidence>
<dbReference type="Proteomes" id="UP000186940">
    <property type="component" value="Unassembled WGS sequence"/>
</dbReference>
<keyword evidence="5 13" id="KW-0597">Phosphoprotein</keyword>
<keyword evidence="13" id="KW-0963">Cytoplasm</keyword>
<comment type="catalytic activity">
    <reaction evidence="13 16">
        <text>a 2'-deoxyribonucleoside 5'-diphosphate + ATP = a 2'-deoxyribonucleoside 5'-triphosphate + ADP</text>
        <dbReference type="Rhea" id="RHEA:44640"/>
        <dbReference type="ChEBI" id="CHEBI:30616"/>
        <dbReference type="ChEBI" id="CHEBI:61560"/>
        <dbReference type="ChEBI" id="CHEBI:73316"/>
        <dbReference type="ChEBI" id="CHEBI:456216"/>
        <dbReference type="EC" id="2.7.4.6"/>
    </reaction>
</comment>
<evidence type="ECO:0000256" key="10">
    <source>
        <dbReference type="ARBA" id="ARBA00022840"/>
    </source>
</evidence>
<dbReference type="GO" id="GO:0005737">
    <property type="term" value="C:cytoplasm"/>
    <property type="evidence" value="ECO:0007669"/>
    <property type="project" value="UniProtKB-SubCell"/>
</dbReference>
<dbReference type="PATRIC" id="fig|1838285.3.peg.1786"/>
<keyword evidence="19" id="KW-1185">Reference proteome</keyword>
<evidence type="ECO:0000256" key="15">
    <source>
        <dbReference type="RuleBase" id="RU004011"/>
    </source>
</evidence>
<dbReference type="SMART" id="SM00562">
    <property type="entry name" value="NDK"/>
    <property type="match status" value="1"/>
</dbReference>
<feature type="binding site" evidence="13 14">
    <location>
        <position position="93"/>
    </location>
    <ligand>
        <name>ATP</name>
        <dbReference type="ChEBI" id="CHEBI:30616"/>
    </ligand>
</feature>
<dbReference type="GO" id="GO:0005524">
    <property type="term" value="F:ATP binding"/>
    <property type="evidence" value="ECO:0007669"/>
    <property type="project" value="UniProtKB-UniRule"/>
</dbReference>
<evidence type="ECO:0000256" key="1">
    <source>
        <dbReference type="ARBA" id="ARBA00001946"/>
    </source>
</evidence>
<organism evidence="18 19">
    <name type="scientific">Candidatus Syntropharchaeum caldarium</name>
    <dbReference type="NCBI Taxonomy" id="1838285"/>
    <lineage>
        <taxon>Archaea</taxon>
        <taxon>Methanobacteriati</taxon>
        <taxon>Methanobacteriota</taxon>
        <taxon>Stenosarchaea group</taxon>
        <taxon>Methanomicrobia</taxon>
        <taxon>Methanosarcinales</taxon>
        <taxon>ANME-2 cluster</taxon>
        <taxon>Candidatus Syntropharchaeum</taxon>
    </lineage>
</organism>
<keyword evidence="12 13" id="KW-0546">Nucleotide metabolism</keyword>
<evidence type="ECO:0000259" key="17">
    <source>
        <dbReference type="SMART" id="SM00562"/>
    </source>
</evidence>
<dbReference type="AlphaFoldDB" id="A0A1F2P758"/>
<sequence>MVFEQTFIMIKPDGVQRGFIGKILSRFEEKGLKFLAMKLITIDDETARRHYEEHLGKPFYDGLVEYITSGPVLVAVLAGDEAISIVRKLVGATDPKDALCGTIRGDLAIDIGRNVIHASDSPASATREIELYFDEAEILRYSRIDEEWLYEA</sequence>
<dbReference type="InterPro" id="IPR001564">
    <property type="entry name" value="Nucleoside_diP_kinase"/>
</dbReference>
<dbReference type="FunFam" id="3.30.70.141:FF:000003">
    <property type="entry name" value="Nucleoside diphosphate kinase"/>
    <property type="match status" value="1"/>
</dbReference>
<comment type="caution">
    <text evidence="18">The sequence shown here is derived from an EMBL/GenBank/DDBJ whole genome shotgun (WGS) entry which is preliminary data.</text>
</comment>
<keyword evidence="10 13" id="KW-0067">ATP-binding</keyword>
<evidence type="ECO:0000256" key="2">
    <source>
        <dbReference type="ARBA" id="ARBA00008142"/>
    </source>
</evidence>
<evidence type="ECO:0000256" key="4">
    <source>
        <dbReference type="ARBA" id="ARBA00017632"/>
    </source>
</evidence>
<dbReference type="PROSITE" id="PS00469">
    <property type="entry name" value="NDPK"/>
    <property type="match status" value="1"/>
</dbReference>
<dbReference type="Gene3D" id="3.30.70.141">
    <property type="entry name" value="Nucleoside diphosphate kinase-like domain"/>
    <property type="match status" value="1"/>
</dbReference>
<reference evidence="18" key="1">
    <citation type="submission" date="2016-05" db="EMBL/GenBank/DDBJ databases">
        <title>Microbial consortia oxidize butane by reversing methanogenesis.</title>
        <authorList>
            <person name="Laso-Perez R."/>
            <person name="Richter M."/>
            <person name="Wegener G."/>
            <person name="Musat F."/>
        </authorList>
    </citation>
    <scope>NUCLEOTIDE SEQUENCE [LARGE SCALE GENOMIC DNA]</scope>
    <source>
        <strain evidence="18">BOX2</strain>
    </source>
</reference>
<dbReference type="SUPFAM" id="SSF54919">
    <property type="entry name" value="Nucleoside diphosphate kinase, NDK"/>
    <property type="match status" value="1"/>
</dbReference>
<dbReference type="GO" id="GO:0046872">
    <property type="term" value="F:metal ion binding"/>
    <property type="evidence" value="ECO:0007669"/>
    <property type="project" value="UniProtKB-KW"/>
</dbReference>
<dbReference type="NCBIfam" id="NF001908">
    <property type="entry name" value="PRK00668.1"/>
    <property type="match status" value="1"/>
</dbReference>
<evidence type="ECO:0000256" key="8">
    <source>
        <dbReference type="ARBA" id="ARBA00022741"/>
    </source>
</evidence>
<dbReference type="PANTHER" id="PTHR11349">
    <property type="entry name" value="NUCLEOSIDE DIPHOSPHATE KINASE"/>
    <property type="match status" value="1"/>
</dbReference>
<keyword evidence="11 13" id="KW-0460">Magnesium</keyword>
<dbReference type="HAMAP" id="MF_00451">
    <property type="entry name" value="NDP_kinase"/>
    <property type="match status" value="1"/>
</dbReference>
<evidence type="ECO:0000256" key="7">
    <source>
        <dbReference type="ARBA" id="ARBA00022723"/>
    </source>
</evidence>
<comment type="cofactor">
    <cofactor evidence="1 13">
        <name>Mg(2+)</name>
        <dbReference type="ChEBI" id="CHEBI:18420"/>
    </cofactor>
</comment>
<accession>A0A1F2P758</accession>
<evidence type="ECO:0000256" key="11">
    <source>
        <dbReference type="ARBA" id="ARBA00022842"/>
    </source>
</evidence>
<dbReference type="EMBL" id="LYOS01000008">
    <property type="protein sequence ID" value="OFV67130.1"/>
    <property type="molecule type" value="Genomic_DNA"/>
</dbReference>
<feature type="binding site" evidence="13 14">
    <location>
        <position position="59"/>
    </location>
    <ligand>
        <name>ATP</name>
        <dbReference type="ChEBI" id="CHEBI:30616"/>
    </ligand>
</feature>
<feature type="binding site" evidence="13 14">
    <location>
        <position position="87"/>
    </location>
    <ligand>
        <name>ATP</name>
        <dbReference type="ChEBI" id="CHEBI:30616"/>
    </ligand>
</feature>
<dbReference type="InterPro" id="IPR034907">
    <property type="entry name" value="NDK-like_dom"/>
</dbReference>
<keyword evidence="8 13" id="KW-0547">Nucleotide-binding</keyword>
<dbReference type="InterPro" id="IPR023005">
    <property type="entry name" value="Nucleoside_diP_kinase_AS"/>
</dbReference>